<organism evidence="1 2">
    <name type="scientific">Neisseria elongata subsp. glycolytica ATCC 29315</name>
    <dbReference type="NCBI Taxonomy" id="546263"/>
    <lineage>
        <taxon>Bacteria</taxon>
        <taxon>Pseudomonadati</taxon>
        <taxon>Pseudomonadota</taxon>
        <taxon>Betaproteobacteria</taxon>
        <taxon>Neisseriales</taxon>
        <taxon>Neisseriaceae</taxon>
        <taxon>Neisseria</taxon>
    </lineage>
</organism>
<evidence type="ECO:0000313" key="1">
    <source>
        <dbReference type="EMBL" id="EFE48665.1"/>
    </source>
</evidence>
<sequence>MGNFAKVSGRLKVKVYLSNGFGAVFHFVRTVKFLARHYFKICFV</sequence>
<reference evidence="1 2" key="1">
    <citation type="submission" date="2010-02" db="EMBL/GenBank/DDBJ databases">
        <authorList>
            <person name="Weinstock G."/>
            <person name="Sodergren E."/>
            <person name="Clifton S."/>
            <person name="Fulton L."/>
            <person name="Fulton B."/>
            <person name="Courtney L."/>
            <person name="Fronick C."/>
            <person name="Harrison M."/>
            <person name="Strong C."/>
            <person name="Farmer C."/>
            <person name="Delahaunty K."/>
            <person name="Markovic C."/>
            <person name="Hall O."/>
            <person name="Minx P."/>
            <person name="Tomlinson C."/>
            <person name="Mitreva M."/>
            <person name="Nelson J."/>
            <person name="Hou S."/>
            <person name="Wollam A."/>
            <person name="Pepin K.H."/>
            <person name="Johnson M."/>
            <person name="Bhonagiri V."/>
            <person name="Zhang X."/>
            <person name="Suruliraj S."/>
            <person name="Warren W."/>
            <person name="Chinwalla A."/>
            <person name="Mardis E.R."/>
            <person name="Wilson R.K."/>
        </authorList>
    </citation>
    <scope>NUCLEOTIDE SEQUENCE [LARGE SCALE GENOMIC DNA]</scope>
    <source>
        <strain evidence="1 2">ATCC 29315</strain>
    </source>
</reference>
<proteinExistence type="predicted"/>
<protein>
    <submittedName>
        <fullName evidence="1">Uncharacterized protein</fullName>
    </submittedName>
</protein>
<dbReference type="EMBL" id="ADBF01000253">
    <property type="protein sequence ID" value="EFE48665.1"/>
    <property type="molecule type" value="Genomic_DNA"/>
</dbReference>
<dbReference type="Proteomes" id="UP000005536">
    <property type="component" value="Unassembled WGS sequence"/>
</dbReference>
<dbReference type="AlphaFoldDB" id="D4DU82"/>
<accession>D4DU82</accession>
<name>D4DU82_NEIEG</name>
<evidence type="ECO:0000313" key="2">
    <source>
        <dbReference type="Proteomes" id="UP000005536"/>
    </source>
</evidence>
<gene>
    <name evidence="1" type="ORF">NEIELOOT_02639</name>
</gene>
<comment type="caution">
    <text evidence="1">The sequence shown here is derived from an EMBL/GenBank/DDBJ whole genome shotgun (WGS) entry which is preliminary data.</text>
</comment>